<dbReference type="Pfam" id="PF26605">
    <property type="entry name" value="WLGC"/>
    <property type="match status" value="1"/>
</dbReference>
<organism evidence="4 5">
    <name type="scientific">Phytophthora sojae (strain P6497)</name>
    <name type="common">Soybean stem and root rot agent</name>
    <name type="synonym">Phytophthora megasperma f. sp. glycines</name>
    <dbReference type="NCBI Taxonomy" id="1094619"/>
    <lineage>
        <taxon>Eukaryota</taxon>
        <taxon>Sar</taxon>
        <taxon>Stramenopiles</taxon>
        <taxon>Oomycota</taxon>
        <taxon>Peronosporomycetes</taxon>
        <taxon>Peronosporales</taxon>
        <taxon>Peronosporaceae</taxon>
        <taxon>Phytophthora</taxon>
    </lineage>
</organism>
<dbReference type="InterPro" id="IPR032675">
    <property type="entry name" value="LRR_dom_sf"/>
</dbReference>
<feature type="transmembrane region" description="Helical" evidence="1">
    <location>
        <begin position="220"/>
        <end position="240"/>
    </location>
</feature>
<dbReference type="KEGG" id="psoj:PHYSODRAFT_315238"/>
<reference evidence="4 5" key="1">
    <citation type="journal article" date="2006" name="Science">
        <title>Phytophthora genome sequences uncover evolutionary origins and mechanisms of pathogenesis.</title>
        <authorList>
            <person name="Tyler B.M."/>
            <person name="Tripathy S."/>
            <person name="Zhang X."/>
            <person name="Dehal P."/>
            <person name="Jiang R.H."/>
            <person name="Aerts A."/>
            <person name="Arredondo F.D."/>
            <person name="Baxter L."/>
            <person name="Bensasson D."/>
            <person name="Beynon J.L."/>
            <person name="Chapman J."/>
            <person name="Damasceno C.M."/>
            <person name="Dorrance A.E."/>
            <person name="Dou D."/>
            <person name="Dickerman A.W."/>
            <person name="Dubchak I.L."/>
            <person name="Garbelotto M."/>
            <person name="Gijzen M."/>
            <person name="Gordon S.G."/>
            <person name="Govers F."/>
            <person name="Grunwald N.J."/>
            <person name="Huang W."/>
            <person name="Ivors K.L."/>
            <person name="Jones R.W."/>
            <person name="Kamoun S."/>
            <person name="Krampis K."/>
            <person name="Lamour K.H."/>
            <person name="Lee M.K."/>
            <person name="McDonald W.H."/>
            <person name="Medina M."/>
            <person name="Meijer H.J."/>
            <person name="Nordberg E.K."/>
            <person name="Maclean D.J."/>
            <person name="Ospina-Giraldo M.D."/>
            <person name="Morris P.F."/>
            <person name="Phuntumart V."/>
            <person name="Putnam N.H."/>
            <person name="Rash S."/>
            <person name="Rose J.K."/>
            <person name="Sakihama Y."/>
            <person name="Salamov A.A."/>
            <person name="Savidor A."/>
            <person name="Scheuring C.F."/>
            <person name="Smith B.M."/>
            <person name="Sobral B.W."/>
            <person name="Terry A."/>
            <person name="Torto-Alalibo T.A."/>
            <person name="Win J."/>
            <person name="Xu Z."/>
            <person name="Zhang H."/>
            <person name="Grigoriev I.V."/>
            <person name="Rokhsar D.S."/>
            <person name="Boore J.L."/>
        </authorList>
    </citation>
    <scope>NUCLEOTIDE SEQUENCE [LARGE SCALE GENOMIC DNA]</scope>
    <source>
        <strain evidence="4 5">P6497</strain>
    </source>
</reference>
<keyword evidence="1" id="KW-1133">Transmembrane helix</keyword>
<dbReference type="SUPFAM" id="SSF52047">
    <property type="entry name" value="RNI-like"/>
    <property type="match status" value="1"/>
</dbReference>
<evidence type="ECO:0000313" key="4">
    <source>
        <dbReference type="EMBL" id="EGZ18427.1"/>
    </source>
</evidence>
<keyword evidence="5" id="KW-1185">Reference proteome</keyword>
<dbReference type="Proteomes" id="UP000002640">
    <property type="component" value="Unassembled WGS sequence"/>
</dbReference>
<dbReference type="RefSeq" id="XP_009527485.1">
    <property type="nucleotide sequence ID" value="XM_009529190.1"/>
</dbReference>
<name>G4ZEG2_PHYSP</name>
<dbReference type="AlphaFoldDB" id="G4ZEG2"/>
<evidence type="ECO:0000256" key="2">
    <source>
        <dbReference type="SAM" id="SignalP"/>
    </source>
</evidence>
<proteinExistence type="predicted"/>
<dbReference type="Gene3D" id="3.80.10.10">
    <property type="entry name" value="Ribonuclease Inhibitor"/>
    <property type="match status" value="1"/>
</dbReference>
<feature type="signal peptide" evidence="2">
    <location>
        <begin position="1"/>
        <end position="22"/>
    </location>
</feature>
<sequence length="549" mass="60401">MIIVFLLSAAWTFMLAVIQVHADSMANTIMNTTEFDNGNFWLLPKPDAAIVVSSTVILALFGVGYTGLVVIMLFCYRGGSTNKDSHQPPAAAPSTAVTITRFTYLEKSFPLPIIYTYSVLLLCNWLMVSYRNQRYVADPALVIARLYYTFDLFFAVFAPLVVLFDRAAFLTKTETISAGTFDTVARLFGDPSQISSFCKAFHYLQFSSRSTCYPKFEKHFVLKVVLSLFFFLAGVGNFVYSIGAIESTNDLCSSYSKCVVRSYHWNYGEEHCTCLVFADRQTAPATYAEWTNPEDTIGDLAAMAMAGQLRIIQIINHALPELPEELRRCHHLEQLILAYTKTEGDFTSRRLTAIPDGIFDNMPHLTFLRLGGIPNVTSLPSLSDLNIVNAPLITTLPSLAPLVSLTSLGIRPKSGICCNGFMSGTCDLTLAQCLPVASDKFTMSCTDERISDKDKAVVDSFGSSICPNSAAVDREATAPSKYTTDELCGGVLYKNCTLDGEQGICYNTRMMVVNCETTSGYVAMRKLQIERGVGDPCDPDVEAWLGCAA</sequence>
<keyword evidence="1" id="KW-0812">Transmembrane</keyword>
<accession>G4ZEG2</accession>
<dbReference type="GeneID" id="20643826"/>
<dbReference type="InterPro" id="IPR058256">
    <property type="entry name" value="WLGC"/>
</dbReference>
<feature type="transmembrane region" description="Helical" evidence="1">
    <location>
        <begin position="109"/>
        <end position="127"/>
    </location>
</feature>
<evidence type="ECO:0000256" key="1">
    <source>
        <dbReference type="SAM" id="Phobius"/>
    </source>
</evidence>
<feature type="transmembrane region" description="Helical" evidence="1">
    <location>
        <begin position="48"/>
        <end position="76"/>
    </location>
</feature>
<keyword evidence="2" id="KW-0732">Signal</keyword>
<evidence type="ECO:0000259" key="3">
    <source>
        <dbReference type="Pfam" id="PF26605"/>
    </source>
</evidence>
<keyword evidence="1" id="KW-0472">Membrane</keyword>
<dbReference type="InParanoid" id="G4ZEG2"/>
<feature type="chain" id="PRO_5003472120" description="WLGC domain-containing protein" evidence="2">
    <location>
        <begin position="23"/>
        <end position="549"/>
    </location>
</feature>
<protein>
    <recommendedName>
        <fullName evidence="3">WLGC domain-containing protein</fullName>
    </recommendedName>
</protein>
<evidence type="ECO:0000313" key="5">
    <source>
        <dbReference type="Proteomes" id="UP000002640"/>
    </source>
</evidence>
<feature type="domain" description="WLGC" evidence="3">
    <location>
        <begin position="484"/>
        <end position="547"/>
    </location>
</feature>
<dbReference type="EMBL" id="JH159154">
    <property type="protein sequence ID" value="EGZ18427.1"/>
    <property type="molecule type" value="Genomic_DNA"/>
</dbReference>
<gene>
    <name evidence="4" type="ORF">PHYSODRAFT_315238</name>
</gene>
<feature type="transmembrane region" description="Helical" evidence="1">
    <location>
        <begin position="147"/>
        <end position="164"/>
    </location>
</feature>